<dbReference type="Gene3D" id="1.10.3730.20">
    <property type="match status" value="1"/>
</dbReference>
<feature type="transmembrane region" description="Helical" evidence="2">
    <location>
        <begin position="91"/>
        <end position="111"/>
    </location>
</feature>
<feature type="transmembrane region" description="Helical" evidence="2">
    <location>
        <begin position="35"/>
        <end position="53"/>
    </location>
</feature>
<evidence type="ECO:0000256" key="2">
    <source>
        <dbReference type="SAM" id="Phobius"/>
    </source>
</evidence>
<feature type="domain" description="EamA" evidence="3">
    <location>
        <begin position="5"/>
        <end position="134"/>
    </location>
</feature>
<dbReference type="EMBL" id="JADEXG010000014">
    <property type="protein sequence ID" value="MBE9077230.1"/>
    <property type="molecule type" value="Genomic_DNA"/>
</dbReference>
<evidence type="ECO:0000313" key="5">
    <source>
        <dbReference type="Proteomes" id="UP000636505"/>
    </source>
</evidence>
<dbReference type="InterPro" id="IPR037185">
    <property type="entry name" value="EmrE-like"/>
</dbReference>
<dbReference type="Pfam" id="PF00892">
    <property type="entry name" value="EamA"/>
    <property type="match status" value="1"/>
</dbReference>
<proteinExistence type="inferred from homology"/>
<dbReference type="AlphaFoldDB" id="A0A8J7A6Z9"/>
<dbReference type="GO" id="GO:0016020">
    <property type="term" value="C:membrane"/>
    <property type="evidence" value="ECO:0007669"/>
    <property type="project" value="InterPro"/>
</dbReference>
<dbReference type="RefSeq" id="WP_193905894.1">
    <property type="nucleotide sequence ID" value="NZ_JADEXG010000014.1"/>
</dbReference>
<keyword evidence="5" id="KW-1185">Reference proteome</keyword>
<evidence type="ECO:0000256" key="1">
    <source>
        <dbReference type="ARBA" id="ARBA00007362"/>
    </source>
</evidence>
<keyword evidence="2" id="KW-0812">Transmembrane</keyword>
<dbReference type="InterPro" id="IPR000620">
    <property type="entry name" value="EamA_dom"/>
</dbReference>
<keyword evidence="2" id="KW-0472">Membrane</keyword>
<name>A0A8J7A6Z9_9CYAN</name>
<feature type="transmembrane region" description="Helical" evidence="2">
    <location>
        <begin position="65"/>
        <end position="85"/>
    </location>
</feature>
<organism evidence="4 5">
    <name type="scientific">Vasconcelosia minhoensis LEGE 07310</name>
    <dbReference type="NCBI Taxonomy" id="915328"/>
    <lineage>
        <taxon>Bacteria</taxon>
        <taxon>Bacillati</taxon>
        <taxon>Cyanobacteriota</taxon>
        <taxon>Cyanophyceae</taxon>
        <taxon>Nodosilineales</taxon>
        <taxon>Cymatolegaceae</taxon>
        <taxon>Vasconcelosia</taxon>
        <taxon>Vasconcelosia minhoensis</taxon>
    </lineage>
</organism>
<sequence>MRDWILPTLCTFVFWGLWGFIPKITTRYLLPQDAIVYEVAGGLLVAVLALTRVRFQLDFHPIGSALALSTGVLGFLGAFFFLTAVTKGPVTLVSCLSALYPVLTVLLAIAFLHETLTLRQGLGVGLAAIAMILVAA</sequence>
<comment type="similarity">
    <text evidence="1">Belongs to the EamA transporter family.</text>
</comment>
<reference evidence="4" key="1">
    <citation type="submission" date="2020-10" db="EMBL/GenBank/DDBJ databases">
        <authorList>
            <person name="Castelo-Branco R."/>
            <person name="Eusebio N."/>
            <person name="Adriana R."/>
            <person name="Vieira A."/>
            <person name="Brugerolle De Fraissinette N."/>
            <person name="Rezende De Castro R."/>
            <person name="Schneider M.P."/>
            <person name="Vasconcelos V."/>
            <person name="Leao P.N."/>
        </authorList>
    </citation>
    <scope>NUCLEOTIDE SEQUENCE</scope>
    <source>
        <strain evidence="4">LEGE 07310</strain>
    </source>
</reference>
<protein>
    <submittedName>
        <fullName evidence="4">EamA family transporter</fullName>
    </submittedName>
</protein>
<feature type="transmembrane region" description="Helical" evidence="2">
    <location>
        <begin position="118"/>
        <end position="135"/>
    </location>
</feature>
<keyword evidence="2" id="KW-1133">Transmembrane helix</keyword>
<dbReference type="Proteomes" id="UP000636505">
    <property type="component" value="Unassembled WGS sequence"/>
</dbReference>
<evidence type="ECO:0000313" key="4">
    <source>
        <dbReference type="EMBL" id="MBE9077230.1"/>
    </source>
</evidence>
<accession>A0A8J7A6Z9</accession>
<evidence type="ECO:0000259" key="3">
    <source>
        <dbReference type="Pfam" id="PF00892"/>
    </source>
</evidence>
<gene>
    <name evidence="4" type="ORF">IQ241_07970</name>
</gene>
<comment type="caution">
    <text evidence="4">The sequence shown here is derived from an EMBL/GenBank/DDBJ whole genome shotgun (WGS) entry which is preliminary data.</text>
</comment>
<dbReference type="SUPFAM" id="SSF103481">
    <property type="entry name" value="Multidrug resistance efflux transporter EmrE"/>
    <property type="match status" value="1"/>
</dbReference>